<dbReference type="EC" id="2.7.7.41" evidence="6 16"/>
<evidence type="ECO:0000256" key="19">
    <source>
        <dbReference type="SAM" id="SignalP"/>
    </source>
</evidence>
<keyword evidence="13 18" id="KW-0472">Membrane</keyword>
<gene>
    <name evidence="20" type="ORF">PECAL_4P22590</name>
</gene>
<dbReference type="PANTHER" id="PTHR47101">
    <property type="entry name" value="PHOSPHATIDATE CYTIDYLYLTRANSFERASE 5, CHLOROPLASTIC"/>
    <property type="match status" value="1"/>
</dbReference>
<keyword evidence="11 18" id="KW-1133">Transmembrane helix</keyword>
<keyword evidence="21" id="KW-1185">Reference proteome</keyword>
<name>A0A8J2SQ17_9STRA</name>
<feature type="chain" id="PRO_5035324463" description="Phosphatidate cytidylyltransferase" evidence="19">
    <location>
        <begin position="26"/>
        <end position="431"/>
    </location>
</feature>
<evidence type="ECO:0000313" key="21">
    <source>
        <dbReference type="Proteomes" id="UP000789595"/>
    </source>
</evidence>
<dbReference type="AlphaFoldDB" id="A0A8J2SQ17"/>
<evidence type="ECO:0000256" key="12">
    <source>
        <dbReference type="ARBA" id="ARBA00023098"/>
    </source>
</evidence>
<evidence type="ECO:0000256" key="9">
    <source>
        <dbReference type="ARBA" id="ARBA00022692"/>
    </source>
</evidence>
<proteinExistence type="inferred from homology"/>
<dbReference type="GO" id="GO:0004605">
    <property type="term" value="F:phosphatidate cytidylyltransferase activity"/>
    <property type="evidence" value="ECO:0007669"/>
    <property type="project" value="UniProtKB-EC"/>
</dbReference>
<feature type="transmembrane region" description="Helical" evidence="18">
    <location>
        <begin position="360"/>
        <end position="380"/>
    </location>
</feature>
<dbReference type="PANTHER" id="PTHR47101:SF1">
    <property type="entry name" value="PHOSPHATIDATE CYTIDYLYLTRANSFERASE 4, CHLOROPLASTIC"/>
    <property type="match status" value="1"/>
</dbReference>
<dbReference type="PROSITE" id="PS01315">
    <property type="entry name" value="CDS"/>
    <property type="match status" value="1"/>
</dbReference>
<accession>A0A8J2SQ17</accession>
<dbReference type="OrthoDB" id="10260889at2759"/>
<evidence type="ECO:0000313" key="20">
    <source>
        <dbReference type="EMBL" id="CAH0374946.1"/>
    </source>
</evidence>
<evidence type="ECO:0000256" key="10">
    <source>
        <dbReference type="ARBA" id="ARBA00022695"/>
    </source>
</evidence>
<evidence type="ECO:0000256" key="16">
    <source>
        <dbReference type="RuleBase" id="RU003938"/>
    </source>
</evidence>
<dbReference type="Proteomes" id="UP000789595">
    <property type="component" value="Unassembled WGS sequence"/>
</dbReference>
<comment type="pathway">
    <text evidence="4">Lipid metabolism.</text>
</comment>
<evidence type="ECO:0000256" key="5">
    <source>
        <dbReference type="ARBA" id="ARBA00010185"/>
    </source>
</evidence>
<comment type="pathway">
    <text evidence="3 16">Phospholipid metabolism; CDP-diacylglycerol biosynthesis; CDP-diacylglycerol from sn-glycerol 3-phosphate: step 3/3.</text>
</comment>
<dbReference type="EMBL" id="CAKKNE010000004">
    <property type="protein sequence ID" value="CAH0374946.1"/>
    <property type="molecule type" value="Genomic_DNA"/>
</dbReference>
<dbReference type="UniPathway" id="UPA00557">
    <property type="reaction ID" value="UER00614"/>
</dbReference>
<evidence type="ECO:0000256" key="14">
    <source>
        <dbReference type="ARBA" id="ARBA00023209"/>
    </source>
</evidence>
<dbReference type="Pfam" id="PF01148">
    <property type="entry name" value="CTP_transf_1"/>
    <property type="match status" value="1"/>
</dbReference>
<evidence type="ECO:0000256" key="15">
    <source>
        <dbReference type="ARBA" id="ARBA00023264"/>
    </source>
</evidence>
<keyword evidence="12" id="KW-0443">Lipid metabolism</keyword>
<comment type="caution">
    <text evidence="20">The sequence shown here is derived from an EMBL/GenBank/DDBJ whole genome shotgun (WGS) entry which is preliminary data.</text>
</comment>
<evidence type="ECO:0000256" key="17">
    <source>
        <dbReference type="SAM" id="MobiDB-lite"/>
    </source>
</evidence>
<evidence type="ECO:0000256" key="8">
    <source>
        <dbReference type="ARBA" id="ARBA00022679"/>
    </source>
</evidence>
<keyword evidence="19" id="KW-0732">Signal</keyword>
<protein>
    <recommendedName>
        <fullName evidence="6 16">Phosphatidate cytidylyltransferase</fullName>
        <ecNumber evidence="6 16">2.7.7.41</ecNumber>
    </recommendedName>
</protein>
<sequence length="431" mass="46672">MRRHQLRRRHHWALLSAAAAPGCSALIPLTSRYALRGGHATARSRSRRYAAPVTPRIDGTDGTEDDAPRTSAPHYPLAPPPVIEEGATHPAFAVDAPIQRRRPFGIPLIGRYVSYLEELWRADTVVKAHDNVEEVGQTTLGTRVATGVALGFIFSAWVFSTPSLFAAGHALQAIAAGLEYFRVAIIQGAAPARKIACTTTCVLMAVACHAPSMHELVFPLATTWMMVWLLLARRACSTIQDISTTLMGLVYTAYLPSWWVRLRCAPNWAVVKGTTFWFAPQLCHRGAQHVWWTCLSIACADIGAYFGGKRFGRHSLDKVGLGAAAKASPNKTTEGAVSGLVSAGLCSYVGAFFLRWPRPWLGFVYGAGVATIALVGDLTASMLKRDADVKDFGHLFPGHGGILDRLDSFFFVAPLAFCVLPRLAPPGAWVA</sequence>
<keyword evidence="15" id="KW-1208">Phospholipid metabolism</keyword>
<evidence type="ECO:0000256" key="1">
    <source>
        <dbReference type="ARBA" id="ARBA00001698"/>
    </source>
</evidence>
<comment type="subcellular location">
    <subcellularLocation>
        <location evidence="2">Membrane</location>
        <topology evidence="2">Multi-pass membrane protein</topology>
    </subcellularLocation>
</comment>
<dbReference type="InterPro" id="IPR000374">
    <property type="entry name" value="PC_trans"/>
</dbReference>
<keyword evidence="8 16" id="KW-0808">Transferase</keyword>
<evidence type="ECO:0000256" key="6">
    <source>
        <dbReference type="ARBA" id="ARBA00012487"/>
    </source>
</evidence>
<keyword evidence="9 16" id="KW-0812">Transmembrane</keyword>
<feature type="region of interest" description="Disordered" evidence="17">
    <location>
        <begin position="44"/>
        <end position="72"/>
    </location>
</feature>
<evidence type="ECO:0000256" key="7">
    <source>
        <dbReference type="ARBA" id="ARBA00022516"/>
    </source>
</evidence>
<comment type="catalytic activity">
    <reaction evidence="1 16">
        <text>a 1,2-diacyl-sn-glycero-3-phosphate + CTP + H(+) = a CDP-1,2-diacyl-sn-glycerol + diphosphate</text>
        <dbReference type="Rhea" id="RHEA:16229"/>
        <dbReference type="ChEBI" id="CHEBI:15378"/>
        <dbReference type="ChEBI" id="CHEBI:33019"/>
        <dbReference type="ChEBI" id="CHEBI:37563"/>
        <dbReference type="ChEBI" id="CHEBI:58332"/>
        <dbReference type="ChEBI" id="CHEBI:58608"/>
        <dbReference type="EC" id="2.7.7.41"/>
    </reaction>
</comment>
<evidence type="ECO:0000256" key="2">
    <source>
        <dbReference type="ARBA" id="ARBA00004141"/>
    </source>
</evidence>
<evidence type="ECO:0000256" key="4">
    <source>
        <dbReference type="ARBA" id="ARBA00005189"/>
    </source>
</evidence>
<evidence type="ECO:0000256" key="13">
    <source>
        <dbReference type="ARBA" id="ARBA00023136"/>
    </source>
</evidence>
<keyword evidence="10 16" id="KW-0548">Nucleotidyltransferase</keyword>
<feature type="signal peptide" evidence="19">
    <location>
        <begin position="1"/>
        <end position="25"/>
    </location>
</feature>
<feature type="transmembrane region" description="Helical" evidence="18">
    <location>
        <begin position="336"/>
        <end position="354"/>
    </location>
</feature>
<organism evidence="20 21">
    <name type="scientific">Pelagomonas calceolata</name>
    <dbReference type="NCBI Taxonomy" id="35677"/>
    <lineage>
        <taxon>Eukaryota</taxon>
        <taxon>Sar</taxon>
        <taxon>Stramenopiles</taxon>
        <taxon>Ochrophyta</taxon>
        <taxon>Pelagophyceae</taxon>
        <taxon>Pelagomonadales</taxon>
        <taxon>Pelagomonadaceae</taxon>
        <taxon>Pelagomonas</taxon>
    </lineage>
</organism>
<keyword evidence="7" id="KW-0444">Lipid biosynthesis</keyword>
<dbReference type="GO" id="GO:0016024">
    <property type="term" value="P:CDP-diacylglycerol biosynthetic process"/>
    <property type="evidence" value="ECO:0007669"/>
    <property type="project" value="UniProtKB-UniPathway"/>
</dbReference>
<comment type="similarity">
    <text evidence="5 16">Belongs to the CDS family.</text>
</comment>
<evidence type="ECO:0000256" key="11">
    <source>
        <dbReference type="ARBA" id="ARBA00022989"/>
    </source>
</evidence>
<dbReference type="GO" id="GO:0016020">
    <property type="term" value="C:membrane"/>
    <property type="evidence" value="ECO:0007669"/>
    <property type="project" value="UniProtKB-SubCell"/>
</dbReference>
<keyword evidence="14" id="KW-0594">Phospholipid biosynthesis</keyword>
<evidence type="ECO:0000256" key="18">
    <source>
        <dbReference type="SAM" id="Phobius"/>
    </source>
</evidence>
<reference evidence="20" key="1">
    <citation type="submission" date="2021-11" db="EMBL/GenBank/DDBJ databases">
        <authorList>
            <consortium name="Genoscope - CEA"/>
            <person name="William W."/>
        </authorList>
    </citation>
    <scope>NUCLEOTIDE SEQUENCE</scope>
</reference>
<evidence type="ECO:0000256" key="3">
    <source>
        <dbReference type="ARBA" id="ARBA00005119"/>
    </source>
</evidence>